<feature type="transmembrane region" description="Helical" evidence="1">
    <location>
        <begin position="1201"/>
        <end position="1221"/>
    </location>
</feature>
<keyword evidence="3" id="KW-1185">Reference proteome</keyword>
<protein>
    <submittedName>
        <fullName evidence="2">Uncharacterized protein</fullName>
    </submittedName>
</protein>
<keyword evidence="1" id="KW-1133">Transmembrane helix</keyword>
<keyword evidence="1" id="KW-0472">Membrane</keyword>
<evidence type="ECO:0000313" key="2">
    <source>
        <dbReference type="EMBL" id="OLP99880.1"/>
    </source>
</evidence>
<evidence type="ECO:0000256" key="1">
    <source>
        <dbReference type="SAM" id="Phobius"/>
    </source>
</evidence>
<dbReference type="EMBL" id="LSRX01000347">
    <property type="protein sequence ID" value="OLP99880.1"/>
    <property type="molecule type" value="Genomic_DNA"/>
</dbReference>
<accession>A0A1Q9DXH8</accession>
<gene>
    <name evidence="2" type="ORF">AK812_SmicGene17525</name>
</gene>
<name>A0A1Q9DXH8_SYMMI</name>
<keyword evidence="1" id="KW-0812">Transmembrane</keyword>
<dbReference type="OrthoDB" id="440317at2759"/>
<dbReference type="Proteomes" id="UP000186817">
    <property type="component" value="Unassembled WGS sequence"/>
</dbReference>
<sequence>MPVFRVIIYGDTKSEEVEMDLSLDTMGVDILDNDINIPWSLADKADGTLVSAMIRFISPDATSVPQLMIDNSAARAILQRAGVGRVRHLDVKLLWTQDRVAQGQLAVHATPTRSNVADIGTKLLSVRRAAYLLGLMNFRGNGAELRELAAQELRVSPGRVKLLSGSREIANEETITDEVSSVTAMVGEGQELPSWCSERMLEHFAFVEVSGVGAFPEGSEEIDLKLFGRMLMLAMRRFRNKSFREYLKVLKAVGVPFDNVKGFVYSFIKPNDFHEHWASGNLPNKEDLPKWRAAHWKAQEEGTFRYSRWEMHEEGRKTTRTRVYGLRHNYNGIEIDKVLGPSDRAVRSAGQAGLYEHPQFLVCVPTADEEILCSGLRGMLVRNDIRREAPAEEVAARFDEVIHLLAAAAIGREDAVWLKRHMNRALDALTQGLMRETCLLATTAYNPTVQGSEEACKMILARALKTMVEASSCLELLQDRARETVLYLAENRNDAVRVFGLELAGVLFPEEQKALLEGLAASDWPHMCAIVDAGRQSNPSPPGQCEIPSTLPSPRRLVHKSLKENPVKMPRRDEDPLDTPHALFELADPAAEKVRDVGGKLWQKTDHWLHNLRSSQGHEEAAAAAEGEGSGLADWVLQSLSKGLLEDYARTAVVCHAAADDKASVEQMVRQREPCNVGMERRYDPDVLEAKFGYRFGAYAQSTKEKLMPNIAIYCRTPLYVGGVSVDVHVINSVPYLFDAASEPDYQYFFPMEDAKWAELVLRMKRLWSIIFECARHLSLNTIFLPDLGGSTSSKLLAAPRDFARLREESLPAVHALHAEVHVRPMPELSWIFSDEGYMVLADTLLLTTFRDDGGKVKKGTLPLAQDFMANIPLYVESSLKHRLDPIRFHLKAGLSMLNTRAVDVATWDGIYQCCYGVAVNMGFDKADVAAGRGSSMLTQDKDADGNPTVVGVETEFENGSATNSFIARPLDPVLYLPSISKSEGANFGPARMAWLDITWKTVHWNDLQPFQFSFTPIIMWDITKPNCLKTHGIVPLYENTRVPTDEEYEQFLAGNPPWNPGRRVGAWLIGFKLWFLSEHLASMNLKGGFIYLVEKATGVFVASSDTTVQSLAADENGQLTVMLKPQDVPHPMINGSATLVAPEGDWNNITHQLVEVEVNGRYEFMLTFQFSYYNLVLEGVYMVPRSVVLADLDEMATRDAVTSIILNIFFSGILMGGVIFTL</sequence>
<organism evidence="2 3">
    <name type="scientific">Symbiodinium microadriaticum</name>
    <name type="common">Dinoflagellate</name>
    <name type="synonym">Zooxanthella microadriatica</name>
    <dbReference type="NCBI Taxonomy" id="2951"/>
    <lineage>
        <taxon>Eukaryota</taxon>
        <taxon>Sar</taxon>
        <taxon>Alveolata</taxon>
        <taxon>Dinophyceae</taxon>
        <taxon>Suessiales</taxon>
        <taxon>Symbiodiniaceae</taxon>
        <taxon>Symbiodinium</taxon>
    </lineage>
</organism>
<comment type="caution">
    <text evidence="2">The sequence shown here is derived from an EMBL/GenBank/DDBJ whole genome shotgun (WGS) entry which is preliminary data.</text>
</comment>
<reference evidence="2 3" key="1">
    <citation type="submission" date="2016-02" db="EMBL/GenBank/DDBJ databases">
        <title>Genome analysis of coral dinoflagellate symbionts highlights evolutionary adaptations to a symbiotic lifestyle.</title>
        <authorList>
            <person name="Aranda M."/>
            <person name="Li Y."/>
            <person name="Liew Y.J."/>
            <person name="Baumgarten S."/>
            <person name="Simakov O."/>
            <person name="Wilson M."/>
            <person name="Piel J."/>
            <person name="Ashoor H."/>
            <person name="Bougouffa S."/>
            <person name="Bajic V.B."/>
            <person name="Ryu T."/>
            <person name="Ravasi T."/>
            <person name="Bayer T."/>
            <person name="Micklem G."/>
            <person name="Kim H."/>
            <person name="Bhak J."/>
            <person name="Lajeunesse T.C."/>
            <person name="Voolstra C.R."/>
        </authorList>
    </citation>
    <scope>NUCLEOTIDE SEQUENCE [LARGE SCALE GENOMIC DNA]</scope>
    <source>
        <strain evidence="2 3">CCMP2467</strain>
    </source>
</reference>
<dbReference type="AlphaFoldDB" id="A0A1Q9DXH8"/>
<proteinExistence type="predicted"/>
<evidence type="ECO:0000313" key="3">
    <source>
        <dbReference type="Proteomes" id="UP000186817"/>
    </source>
</evidence>